<feature type="transmembrane region" description="Helical" evidence="7">
    <location>
        <begin position="366"/>
        <end position="388"/>
    </location>
</feature>
<comment type="subcellular location">
    <subcellularLocation>
        <location evidence="1">Cell membrane</location>
        <topology evidence="1">Multi-pass membrane protein</topology>
    </subcellularLocation>
</comment>
<keyword evidence="4 7" id="KW-0812">Transmembrane</keyword>
<evidence type="ECO:0000256" key="3">
    <source>
        <dbReference type="ARBA" id="ARBA00022475"/>
    </source>
</evidence>
<dbReference type="AlphaFoldDB" id="Q1MC45"/>
<dbReference type="SUPFAM" id="SSF50182">
    <property type="entry name" value="Sm-like ribonucleoproteins"/>
    <property type="match status" value="1"/>
</dbReference>
<dbReference type="SUPFAM" id="SSF82861">
    <property type="entry name" value="Mechanosensitive channel protein MscS (YggB), transmembrane region"/>
    <property type="match status" value="1"/>
</dbReference>
<feature type="domain" description="Mechanosensitive ion channel MscS" evidence="8">
    <location>
        <begin position="546"/>
        <end position="611"/>
    </location>
</feature>
<evidence type="ECO:0000313" key="11">
    <source>
        <dbReference type="EMBL" id="CAK09487.1"/>
    </source>
</evidence>
<reference evidence="11 12" key="1">
    <citation type="journal article" date="2006" name="Genome Biol.">
        <title>The genome of Rhizobium leguminosarum has recognizable core and accessory components.</title>
        <authorList>
            <person name="Young J.W."/>
            <person name="Crossman L.C."/>
            <person name="Johnston A.W.B."/>
            <person name="Thomson N.R."/>
            <person name="Ghazoui Z.F."/>
            <person name="Hull K.H."/>
            <person name="Wexler M."/>
            <person name="Curson A.R.J."/>
            <person name="Todd J.D."/>
            <person name="Poole P.S."/>
            <person name="Mauchline T.H."/>
            <person name="East A.K."/>
            <person name="Quail M.A."/>
            <person name="Churcher C."/>
            <person name="Arrowsmith C."/>
            <person name="Cherevach A."/>
            <person name="Chillingworth T."/>
            <person name="Clarke K."/>
            <person name="Cronin A."/>
            <person name="Davis P."/>
            <person name="Fraser A."/>
            <person name="Hance Z."/>
            <person name="Hauser H."/>
            <person name="Jagels K."/>
            <person name="Moule S."/>
            <person name="Mungall K."/>
            <person name="Norbertczak H."/>
            <person name="Rabbinowitsch E."/>
            <person name="Sanders M."/>
            <person name="Simmonds M."/>
            <person name="Whitehead S."/>
            <person name="Parkhill J."/>
        </authorList>
    </citation>
    <scope>NUCLEOTIDE SEQUENCE [LARGE SCALE GENOMIC DNA]</scope>
    <source>
        <strain evidence="12">DSM 114642 / LMG 32736 / 3841</strain>
    </source>
</reference>
<evidence type="ECO:0000259" key="9">
    <source>
        <dbReference type="Pfam" id="PF21082"/>
    </source>
</evidence>
<comment type="similarity">
    <text evidence="2">Belongs to the MscS (TC 1.A.23) family.</text>
</comment>
<evidence type="ECO:0000256" key="5">
    <source>
        <dbReference type="ARBA" id="ARBA00022989"/>
    </source>
</evidence>
<dbReference type="Pfam" id="PF21082">
    <property type="entry name" value="MS_channel_3rd"/>
    <property type="match status" value="1"/>
</dbReference>
<feature type="transmembrane region" description="Helical" evidence="7">
    <location>
        <begin position="229"/>
        <end position="258"/>
    </location>
</feature>
<feature type="domain" description="Mechanosensitive ion channel MscS C-terminal" evidence="9">
    <location>
        <begin position="617"/>
        <end position="704"/>
    </location>
</feature>
<feature type="transmembrane region" description="Helical" evidence="7">
    <location>
        <begin position="164"/>
        <end position="182"/>
    </location>
</feature>
<name>Q1MC45_RHIJ3</name>
<organism evidence="11 12">
    <name type="scientific">Rhizobium johnstonii (strain DSM 114642 / LMG 32736 / 3841)</name>
    <name type="common">Rhizobium leguminosarum bv. viciae</name>
    <dbReference type="NCBI Taxonomy" id="216596"/>
    <lineage>
        <taxon>Bacteria</taxon>
        <taxon>Pseudomonadati</taxon>
        <taxon>Pseudomonadota</taxon>
        <taxon>Alphaproteobacteria</taxon>
        <taxon>Hyphomicrobiales</taxon>
        <taxon>Rhizobiaceae</taxon>
        <taxon>Rhizobium/Agrobacterium group</taxon>
        <taxon>Rhizobium</taxon>
        <taxon>Rhizobium johnstonii</taxon>
    </lineage>
</organism>
<dbReference type="InterPro" id="IPR023408">
    <property type="entry name" value="MscS_beta-dom_sf"/>
</dbReference>
<dbReference type="Gene3D" id="2.30.30.60">
    <property type="match status" value="1"/>
</dbReference>
<dbReference type="HOGENOM" id="CLU_013626_3_1_5"/>
<protein>
    <submittedName>
        <fullName evidence="11">Transmembrane ion channel protein</fullName>
    </submittedName>
</protein>
<dbReference type="SUPFAM" id="SSF82689">
    <property type="entry name" value="Mechanosensitive channel protein MscS (YggB), C-terminal domain"/>
    <property type="match status" value="1"/>
</dbReference>
<dbReference type="Proteomes" id="UP000006575">
    <property type="component" value="Chromosome"/>
</dbReference>
<feature type="transmembrane region" description="Helical" evidence="7">
    <location>
        <begin position="501"/>
        <end position="523"/>
    </location>
</feature>
<dbReference type="InterPro" id="IPR011014">
    <property type="entry name" value="MscS_channel_TM-2"/>
</dbReference>
<evidence type="ECO:0000256" key="1">
    <source>
        <dbReference type="ARBA" id="ARBA00004651"/>
    </source>
</evidence>
<dbReference type="Pfam" id="PF00924">
    <property type="entry name" value="MS_channel_2nd"/>
    <property type="match status" value="1"/>
</dbReference>
<gene>
    <name evidence="11" type="ordered locus">RL3997</name>
</gene>
<dbReference type="InterPro" id="IPR006685">
    <property type="entry name" value="MscS_channel_2nd"/>
</dbReference>
<dbReference type="InterPro" id="IPR045276">
    <property type="entry name" value="YbiO_bact"/>
</dbReference>
<feature type="transmembrane region" description="Helical" evidence="7">
    <location>
        <begin position="344"/>
        <end position="360"/>
    </location>
</feature>
<feature type="domain" description="Mechanosensitive ion channel transmembrane helices 2/3" evidence="10">
    <location>
        <begin position="504"/>
        <end position="545"/>
    </location>
</feature>
<feature type="transmembrane region" description="Helical" evidence="7">
    <location>
        <begin position="279"/>
        <end position="299"/>
    </location>
</feature>
<feature type="transmembrane region" description="Helical" evidence="7">
    <location>
        <begin position="529"/>
        <end position="548"/>
    </location>
</feature>
<dbReference type="InterPro" id="IPR049142">
    <property type="entry name" value="MS_channel_1st"/>
</dbReference>
<keyword evidence="6 7" id="KW-0472">Membrane</keyword>
<proteinExistence type="inferred from homology"/>
<dbReference type="Pfam" id="PF21088">
    <property type="entry name" value="MS_channel_1st"/>
    <property type="match status" value="1"/>
</dbReference>
<dbReference type="Gene3D" id="1.10.287.1260">
    <property type="match status" value="1"/>
</dbReference>
<feature type="transmembrane region" description="Helical" evidence="7">
    <location>
        <begin position="446"/>
        <end position="467"/>
    </location>
</feature>
<evidence type="ECO:0000256" key="2">
    <source>
        <dbReference type="ARBA" id="ARBA00008017"/>
    </source>
</evidence>
<evidence type="ECO:0000256" key="6">
    <source>
        <dbReference type="ARBA" id="ARBA00023136"/>
    </source>
</evidence>
<dbReference type="Gene3D" id="3.30.70.100">
    <property type="match status" value="1"/>
</dbReference>
<evidence type="ECO:0000256" key="7">
    <source>
        <dbReference type="SAM" id="Phobius"/>
    </source>
</evidence>
<dbReference type="InterPro" id="IPR049278">
    <property type="entry name" value="MS_channel_C"/>
</dbReference>
<dbReference type="GO" id="GO:0008381">
    <property type="term" value="F:mechanosensitive monoatomic ion channel activity"/>
    <property type="evidence" value="ECO:0007669"/>
    <property type="project" value="InterPro"/>
</dbReference>
<evidence type="ECO:0000259" key="10">
    <source>
        <dbReference type="Pfam" id="PF21088"/>
    </source>
</evidence>
<feature type="transmembrane region" description="Helical" evidence="7">
    <location>
        <begin position="203"/>
        <end position="223"/>
    </location>
</feature>
<keyword evidence="12" id="KW-1185">Reference proteome</keyword>
<keyword evidence="3" id="KW-1003">Cell membrane</keyword>
<feature type="transmembrane region" description="Helical" evidence="7">
    <location>
        <begin position="311"/>
        <end position="332"/>
    </location>
</feature>
<feature type="transmembrane region" description="Helical" evidence="7">
    <location>
        <begin position="408"/>
        <end position="426"/>
    </location>
</feature>
<dbReference type="EnsemblBacteria" id="CAK09487">
    <property type="protein sequence ID" value="CAK09487"/>
    <property type="gene ID" value="RL3997"/>
</dbReference>
<dbReference type="PANTHER" id="PTHR30460:SF0">
    <property type="entry name" value="MODERATE CONDUCTANCE MECHANOSENSITIVE CHANNEL YBIO"/>
    <property type="match status" value="1"/>
</dbReference>
<dbReference type="KEGG" id="rle:RL3997"/>
<dbReference type="InterPro" id="IPR010920">
    <property type="entry name" value="LSM_dom_sf"/>
</dbReference>
<feature type="transmembrane region" description="Helical" evidence="7">
    <location>
        <begin position="43"/>
        <end position="62"/>
    </location>
</feature>
<dbReference type="GO" id="GO:0005886">
    <property type="term" value="C:plasma membrane"/>
    <property type="evidence" value="ECO:0007669"/>
    <property type="project" value="UniProtKB-SubCell"/>
</dbReference>
<dbReference type="eggNOG" id="COG0668">
    <property type="taxonomic scope" value="Bacteria"/>
</dbReference>
<sequence>MIFVSILLAGGSGRGYRCCRKTLALHRRSATHRRTAMKRGMAGISRIVLFCIVALSALSSAVSPGVAQTPPAAPVTAGPPAEVRQMMELMQTPQVKQWMSTQMTAAPASDAAAGDQISVLSGLLQHARRHVSMVSDAAMMLPSQVGHASSLFFGEIAAAGWPRMVAQFLAIFLLGTIVERIARYAFRRRRQAAQMAGMHLAPRVIPALIFAMATALALLSVSWPPVSQSIAIVCVVALVVQRFTICLGGVLVDLIGLARVEEERQGNTAAIMPVPAVAFFWYRRCATFVIYFIFGWAVIQSMEPLRYSSSVRLLVGYILGIGLLLIAIEAVWSRPHKDEKRGHGTSWSLTVYFLLLWSLWVAGFNWLLWLGIYVLLLPRVLAVSTIAVKSLQQTEASFLATRRIAAVLLDRGVRALIIAVAAIWLGHMLGVGADTMAAGETMIDKIARGVIGGIVILLAADLLWHVIKAYIDGKLFESSVDGGATDEEKAKRARIQTLLPIFRNILAVVIAVIAVLMVLSGLGIEIGPLIAGAGVVGVAVGFGAQTIVKDVISGMFYLWDDAFRIGEYIESGSHKGVVEAFSLRSVKLRHHRGPLTTVPFGELGAVKNLNRDWTIDKISLNVKYDTDLVKAKKVIKQIGQTLLENPEFGPHIIETLKMKGVEQFGEFAIEIRLSMMTKPGEQFVIRRNALAMIRNAFQENGIEFAVPTVQVAGDRDAEVDAAVARYAAHARASAEPAA</sequence>
<dbReference type="InterPro" id="IPR011066">
    <property type="entry name" value="MscS_channel_C_sf"/>
</dbReference>
<evidence type="ECO:0000313" key="12">
    <source>
        <dbReference type="Proteomes" id="UP000006575"/>
    </source>
</evidence>
<keyword evidence="5 7" id="KW-1133">Transmembrane helix</keyword>
<dbReference type="EMBL" id="AM236080">
    <property type="protein sequence ID" value="CAK09487.1"/>
    <property type="molecule type" value="Genomic_DNA"/>
</dbReference>
<evidence type="ECO:0000259" key="8">
    <source>
        <dbReference type="Pfam" id="PF00924"/>
    </source>
</evidence>
<dbReference type="PANTHER" id="PTHR30460">
    <property type="entry name" value="MODERATE CONDUCTANCE MECHANOSENSITIVE CHANNEL YBIO"/>
    <property type="match status" value="1"/>
</dbReference>
<evidence type="ECO:0000256" key="4">
    <source>
        <dbReference type="ARBA" id="ARBA00022692"/>
    </source>
</evidence>
<accession>Q1MC45</accession>